<proteinExistence type="predicted"/>
<dbReference type="PROSITE" id="PS51186">
    <property type="entry name" value="GNAT"/>
    <property type="match status" value="1"/>
</dbReference>
<gene>
    <name evidence="2" type="ORF">GCM10023186_32780</name>
</gene>
<evidence type="ECO:0000313" key="3">
    <source>
        <dbReference type="Proteomes" id="UP001500454"/>
    </source>
</evidence>
<organism evidence="2 3">
    <name type="scientific">Hymenobacter koreensis</name>
    <dbReference type="NCBI Taxonomy" id="1084523"/>
    <lineage>
        <taxon>Bacteria</taxon>
        <taxon>Pseudomonadati</taxon>
        <taxon>Bacteroidota</taxon>
        <taxon>Cytophagia</taxon>
        <taxon>Cytophagales</taxon>
        <taxon>Hymenobacteraceae</taxon>
        <taxon>Hymenobacter</taxon>
    </lineage>
</organism>
<sequence length="282" mass="31648">MSFSASTLISRPVLACSSAEQAEAMNRSFEQYLVPMRFDEASFQRRFRGENLDAEASRLWYCGEELVGVVYIARRGWTSRVAAMGVVLEARGLGLGKPMLQTAIDEARRCGDRTLMLEVFVNNERAIRLYERLGFRITRRLQGFQQPAERPTTPADSLTKTDPLTVARTVTRGAVDALPWMMAGETLAATTEPFVEAWRLENNAFALVRPDAERVMLLSLIVPKASRRQGWGTRMVRALEAKYAGRSLTVHSLLPESGGPQLLRRCGWEPSALELYEMECVL</sequence>
<dbReference type="CDD" id="cd04301">
    <property type="entry name" value="NAT_SF"/>
    <property type="match status" value="1"/>
</dbReference>
<dbReference type="InterPro" id="IPR000182">
    <property type="entry name" value="GNAT_dom"/>
</dbReference>
<feature type="domain" description="N-acetyltransferase" evidence="1">
    <location>
        <begin position="12"/>
        <end position="163"/>
    </location>
</feature>
<dbReference type="RefSeq" id="WP_345226041.1">
    <property type="nucleotide sequence ID" value="NZ_BAABHA010000010.1"/>
</dbReference>
<accession>A0ABP8J9D4</accession>
<dbReference type="InterPro" id="IPR016181">
    <property type="entry name" value="Acyl_CoA_acyltransferase"/>
</dbReference>
<dbReference type="Proteomes" id="UP001500454">
    <property type="component" value="Unassembled WGS sequence"/>
</dbReference>
<dbReference type="SUPFAM" id="SSF55729">
    <property type="entry name" value="Acyl-CoA N-acyltransferases (Nat)"/>
    <property type="match status" value="2"/>
</dbReference>
<dbReference type="Gene3D" id="3.40.630.30">
    <property type="match status" value="2"/>
</dbReference>
<evidence type="ECO:0000259" key="1">
    <source>
        <dbReference type="PROSITE" id="PS51186"/>
    </source>
</evidence>
<dbReference type="Pfam" id="PF00583">
    <property type="entry name" value="Acetyltransf_1"/>
    <property type="match status" value="1"/>
</dbReference>
<reference evidence="3" key="1">
    <citation type="journal article" date="2019" name="Int. J. Syst. Evol. Microbiol.">
        <title>The Global Catalogue of Microorganisms (GCM) 10K type strain sequencing project: providing services to taxonomists for standard genome sequencing and annotation.</title>
        <authorList>
            <consortium name="The Broad Institute Genomics Platform"/>
            <consortium name="The Broad Institute Genome Sequencing Center for Infectious Disease"/>
            <person name="Wu L."/>
            <person name="Ma J."/>
        </authorList>
    </citation>
    <scope>NUCLEOTIDE SEQUENCE [LARGE SCALE GENOMIC DNA]</scope>
    <source>
        <strain evidence="3">JCM 17924</strain>
    </source>
</reference>
<name>A0ABP8J9D4_9BACT</name>
<keyword evidence="3" id="KW-1185">Reference proteome</keyword>
<protein>
    <recommendedName>
        <fullName evidence="1">N-acetyltransferase domain-containing protein</fullName>
    </recommendedName>
</protein>
<dbReference type="EMBL" id="BAABHA010000010">
    <property type="protein sequence ID" value="GAA4387284.1"/>
    <property type="molecule type" value="Genomic_DNA"/>
</dbReference>
<evidence type="ECO:0000313" key="2">
    <source>
        <dbReference type="EMBL" id="GAA4387284.1"/>
    </source>
</evidence>
<comment type="caution">
    <text evidence="2">The sequence shown here is derived from an EMBL/GenBank/DDBJ whole genome shotgun (WGS) entry which is preliminary data.</text>
</comment>
<dbReference type="PANTHER" id="PTHR43072">
    <property type="entry name" value="N-ACETYLTRANSFERASE"/>
    <property type="match status" value="1"/>
</dbReference>